<dbReference type="OrthoDB" id="2538319at2759"/>
<name>A0A9Q0GR14_9MAGN</name>
<proteinExistence type="predicted"/>
<protein>
    <recommendedName>
        <fullName evidence="1">OCRE domain-containing protein</fullName>
    </recommendedName>
</protein>
<gene>
    <name evidence="2" type="ORF">NE237_027722</name>
</gene>
<accession>A0A9Q0GR14</accession>
<dbReference type="EMBL" id="JAMYWD010000012">
    <property type="protein sequence ID" value="KAJ4950890.1"/>
    <property type="molecule type" value="Genomic_DNA"/>
</dbReference>
<sequence>MRNNGKIQEASVELEAERIRPTCKAKIDYPLICYQWVVSCAGDVGLFVTRNGGGVEALGGWRIVSTGQAKWHFSIYKGWVHLGLYSPAALLLLQLRQQHLLNSMMLLDGHQKNIIQMINNPPVGRSDGSAPQSGFVWDGASGYYYDATSGFYYDGNTGFGEVVNAATKTMEIKDTSVRDTTTEVTTTVVWMVASSKY</sequence>
<reference evidence="2" key="1">
    <citation type="journal article" date="2023" name="Plant J.">
        <title>The genome of the king protea, Protea cynaroides.</title>
        <authorList>
            <person name="Chang J."/>
            <person name="Duong T.A."/>
            <person name="Schoeman C."/>
            <person name="Ma X."/>
            <person name="Roodt D."/>
            <person name="Barker N."/>
            <person name="Li Z."/>
            <person name="Van de Peer Y."/>
            <person name="Mizrachi E."/>
        </authorList>
    </citation>
    <scope>NUCLEOTIDE SEQUENCE</scope>
    <source>
        <tissue evidence="2">Young leaves</tissue>
    </source>
</reference>
<keyword evidence="3" id="KW-1185">Reference proteome</keyword>
<evidence type="ECO:0000313" key="2">
    <source>
        <dbReference type="EMBL" id="KAJ4950890.1"/>
    </source>
</evidence>
<dbReference type="Proteomes" id="UP001141806">
    <property type="component" value="Unassembled WGS sequence"/>
</dbReference>
<evidence type="ECO:0000313" key="3">
    <source>
        <dbReference type="Proteomes" id="UP001141806"/>
    </source>
</evidence>
<organism evidence="2 3">
    <name type="scientific">Protea cynaroides</name>
    <dbReference type="NCBI Taxonomy" id="273540"/>
    <lineage>
        <taxon>Eukaryota</taxon>
        <taxon>Viridiplantae</taxon>
        <taxon>Streptophyta</taxon>
        <taxon>Embryophyta</taxon>
        <taxon>Tracheophyta</taxon>
        <taxon>Spermatophyta</taxon>
        <taxon>Magnoliopsida</taxon>
        <taxon>Proteales</taxon>
        <taxon>Proteaceae</taxon>
        <taxon>Protea</taxon>
    </lineage>
</organism>
<comment type="caution">
    <text evidence="2">The sequence shown here is derived from an EMBL/GenBank/DDBJ whole genome shotgun (WGS) entry which is preliminary data.</text>
</comment>
<feature type="domain" description="OCRE" evidence="1">
    <location>
        <begin position="131"/>
        <end position="159"/>
    </location>
</feature>
<dbReference type="InterPro" id="IPR041591">
    <property type="entry name" value="OCRE"/>
</dbReference>
<dbReference type="Pfam" id="PF17780">
    <property type="entry name" value="OCRE"/>
    <property type="match status" value="1"/>
</dbReference>
<evidence type="ECO:0000259" key="1">
    <source>
        <dbReference type="Pfam" id="PF17780"/>
    </source>
</evidence>
<dbReference type="AlphaFoldDB" id="A0A9Q0GR14"/>